<keyword evidence="4" id="KW-1185">Reference proteome</keyword>
<gene>
    <name evidence="3" type="ORF">GQX73_g2047</name>
</gene>
<protein>
    <recommendedName>
        <fullName evidence="2">Heterokaryon incompatibility domain-containing protein</fullName>
    </recommendedName>
</protein>
<feature type="compositionally biased region" description="Acidic residues" evidence="1">
    <location>
        <begin position="818"/>
        <end position="847"/>
    </location>
</feature>
<dbReference type="InterPro" id="IPR010730">
    <property type="entry name" value="HET"/>
</dbReference>
<sequence>MQPFFGPNEEDNSEWEDSLPSEDIEHLWKFREWFQNLGGYGYASRSRGRVPGWAHMVTAHAQALDTGTATDHLPMSRRKAGKYAFAARLNEMKNDQPEMYMQLLQESKDPFSDVSSFSETEMTYGWHIPPWRDSDFFNNIPDLFTVDLDGLTREEEECSCPRFTEDEEDFRFFPSRGFQWNPSKGREPVQTGSDSDSLIFSEGVSADESKTTCRYESGLVVCVGRDEPLDDPSSVNFSPGVGAVSADYSNDETWHRAKECLRLCRDEHDRCRHRDGSAQASGFKPTRLIDIGQDDNGPPRLVRSESLLKDDVKSGYVTLSYCWGRDIEQKTTTQNIETRFDQGLPLKSQPMTIQDAITATRKMGFRYLWIDSICIVQDDDNDVLTEMAHMDKIYEHADLLISASRSASANGGFLQPIAPEEVEKTEIELSIPFKYRYQGETGRVVLEKWFESRADLTPEPIHSRAWTLQEHLLSKRILSFNTTGLSWQCLRDSMFGAWKKSAYTDKTQVLSSPSNMICRNTVLVIDEKGHNVARRSNPYKYETVREEWDELLNNFCLRSLTKQSDRLSAFSAIPKQFMYAFGPAEDYVAGHWKCHLPIDLLWQSRDFVQDRHGLFPTWSWAGCRYSADETSYRGLEIPFFEERYMTAVMSVKEIDVDLVNPSDHFGDVRYARLLVTGPLVPVNLTFECQENKGGGEFFMEIEGAEYGVEDALWLRDGDNKPQFWGQLDGYYRRLDKERLTRRLTGKGGGHYLAEILRESDRHGHGSPMSRGLILRRSGHRDGQGRKRFKRFGTYQMFHWKDDEEYYEDEFLSVVSGEEREEEEGGEEKGDDEDEEEKGVDEDEEEDALAIGSDTSRVSAGLHEDKRACYPFDAVKVKRFWLI</sequence>
<dbReference type="Pfam" id="PF06985">
    <property type="entry name" value="HET"/>
    <property type="match status" value="1"/>
</dbReference>
<evidence type="ECO:0000259" key="2">
    <source>
        <dbReference type="Pfam" id="PF06985"/>
    </source>
</evidence>
<feature type="region of interest" description="Disordered" evidence="1">
    <location>
        <begin position="759"/>
        <end position="784"/>
    </location>
</feature>
<accession>A0A7C8ISV6</accession>
<feature type="domain" description="Heterokaryon incompatibility" evidence="2">
    <location>
        <begin position="316"/>
        <end position="470"/>
    </location>
</feature>
<dbReference type="AlphaFoldDB" id="A0A7C8ISV6"/>
<organism evidence="3 4">
    <name type="scientific">Xylaria multiplex</name>
    <dbReference type="NCBI Taxonomy" id="323545"/>
    <lineage>
        <taxon>Eukaryota</taxon>
        <taxon>Fungi</taxon>
        <taxon>Dikarya</taxon>
        <taxon>Ascomycota</taxon>
        <taxon>Pezizomycotina</taxon>
        <taxon>Sordariomycetes</taxon>
        <taxon>Xylariomycetidae</taxon>
        <taxon>Xylariales</taxon>
        <taxon>Xylariaceae</taxon>
        <taxon>Xylaria</taxon>
    </lineage>
</organism>
<dbReference type="PANTHER" id="PTHR33112:SF16">
    <property type="entry name" value="HETEROKARYON INCOMPATIBILITY DOMAIN-CONTAINING PROTEIN"/>
    <property type="match status" value="1"/>
</dbReference>
<evidence type="ECO:0000313" key="3">
    <source>
        <dbReference type="EMBL" id="KAF2971461.1"/>
    </source>
</evidence>
<dbReference type="OrthoDB" id="5362512at2759"/>
<dbReference type="InParanoid" id="A0A7C8ISV6"/>
<reference evidence="3 4" key="1">
    <citation type="submission" date="2019-12" db="EMBL/GenBank/DDBJ databases">
        <title>Draft genome sequence of the ascomycete Xylaria multiplex DSM 110363.</title>
        <authorList>
            <person name="Buettner E."/>
            <person name="Kellner H."/>
        </authorList>
    </citation>
    <scope>NUCLEOTIDE SEQUENCE [LARGE SCALE GENOMIC DNA]</scope>
    <source>
        <strain evidence="3 4">DSM 110363</strain>
    </source>
</reference>
<proteinExistence type="predicted"/>
<evidence type="ECO:0000313" key="4">
    <source>
        <dbReference type="Proteomes" id="UP000481858"/>
    </source>
</evidence>
<evidence type="ECO:0000256" key="1">
    <source>
        <dbReference type="SAM" id="MobiDB-lite"/>
    </source>
</evidence>
<comment type="caution">
    <text evidence="3">The sequence shown here is derived from an EMBL/GenBank/DDBJ whole genome shotgun (WGS) entry which is preliminary data.</text>
</comment>
<dbReference type="Proteomes" id="UP000481858">
    <property type="component" value="Unassembled WGS sequence"/>
</dbReference>
<dbReference type="EMBL" id="WUBL01000013">
    <property type="protein sequence ID" value="KAF2971461.1"/>
    <property type="molecule type" value="Genomic_DNA"/>
</dbReference>
<name>A0A7C8ISV6_9PEZI</name>
<dbReference type="PANTHER" id="PTHR33112">
    <property type="entry name" value="DOMAIN PROTEIN, PUTATIVE-RELATED"/>
    <property type="match status" value="1"/>
</dbReference>
<feature type="region of interest" description="Disordered" evidence="1">
    <location>
        <begin position="813"/>
        <end position="861"/>
    </location>
</feature>